<dbReference type="CDD" id="cd00523">
    <property type="entry name" value="Holliday_junction_resolvase"/>
    <property type="match status" value="1"/>
</dbReference>
<dbReference type="InterPro" id="IPR002732">
    <property type="entry name" value="Hjc"/>
</dbReference>
<feature type="site" description="Transition state stabilizer" evidence="11">
    <location>
        <position position="57"/>
    </location>
</feature>
<evidence type="ECO:0000256" key="4">
    <source>
        <dbReference type="ARBA" id="ARBA00022763"/>
    </source>
</evidence>
<dbReference type="GO" id="GO:0003677">
    <property type="term" value="F:DNA binding"/>
    <property type="evidence" value="ECO:0007669"/>
    <property type="project" value="UniProtKB-KW"/>
</dbReference>
<keyword evidence="2 11" id="KW-0479">Metal-binding</keyword>
<comment type="catalytic activity">
    <reaction evidence="10 11">
        <text>Endonucleolytic cleavage at a junction such as a reciprocal single-stranded crossover between two homologous DNA duplexes (Holliday junction).</text>
        <dbReference type="EC" id="3.1.21.10"/>
    </reaction>
</comment>
<evidence type="ECO:0000313" key="12">
    <source>
        <dbReference type="EMBL" id="RZN73439.1"/>
    </source>
</evidence>
<dbReference type="Gene3D" id="3.40.1350.10">
    <property type="match status" value="1"/>
</dbReference>
<keyword evidence="3 11" id="KW-0255">Endonuclease</keyword>
<evidence type="ECO:0000256" key="11">
    <source>
        <dbReference type="HAMAP-Rule" id="MF_01490"/>
    </source>
</evidence>
<keyword evidence="5 11" id="KW-0378">Hydrolase</keyword>
<evidence type="ECO:0000256" key="2">
    <source>
        <dbReference type="ARBA" id="ARBA00022723"/>
    </source>
</evidence>
<dbReference type="InterPro" id="IPR011335">
    <property type="entry name" value="Restrct_endonuc-II-like"/>
</dbReference>
<keyword evidence="7 11" id="KW-0238">DNA-binding</keyword>
<dbReference type="AlphaFoldDB" id="A0A520KZ19"/>
<evidence type="ECO:0000256" key="1">
    <source>
        <dbReference type="ARBA" id="ARBA00022722"/>
    </source>
</evidence>
<dbReference type="PIRSF" id="PIRSF004985">
    <property type="entry name" value="Hlld_jn_rslvs_ar"/>
    <property type="match status" value="1"/>
</dbReference>
<feature type="binding site" evidence="11">
    <location>
        <position position="42"/>
    </location>
    <ligand>
        <name>Mg(2+)</name>
        <dbReference type="ChEBI" id="CHEBI:18420"/>
    </ligand>
</feature>
<dbReference type="EC" id="3.1.21.10" evidence="11"/>
<gene>
    <name evidence="11" type="primary">hjc</name>
    <name evidence="12" type="ORF">EF807_00665</name>
</gene>
<comment type="cofactor">
    <cofactor evidence="11">
        <name>Mg(2+)</name>
        <dbReference type="ChEBI" id="CHEBI:18420"/>
    </cofactor>
    <text evidence="11">Binds 1 Mg(2+) ion per subunit.</text>
</comment>
<sequence>MRSYGRKGTTSERELVKMFWDAGFAASRTPASGSATKNPLPDIIAGNGDIYLSVEAKSSSKDRIYIKKDEIKNLEEFSERFGALPYVGIRFNGEKWAFLPPHKIPKTKDGNYRIDLSFIRREGMDFDEFIGKSKQVKIFK</sequence>
<evidence type="ECO:0000256" key="8">
    <source>
        <dbReference type="ARBA" id="ARBA00023172"/>
    </source>
</evidence>
<feature type="binding site" evidence="11">
    <location>
        <position position="55"/>
    </location>
    <ligand>
        <name>Mg(2+)</name>
        <dbReference type="ChEBI" id="CHEBI:18420"/>
    </ligand>
</feature>
<evidence type="ECO:0000256" key="7">
    <source>
        <dbReference type="ARBA" id="ARBA00023125"/>
    </source>
</evidence>
<dbReference type="EMBL" id="RXIL01000010">
    <property type="protein sequence ID" value="RZN73439.1"/>
    <property type="molecule type" value="Genomic_DNA"/>
</dbReference>
<dbReference type="Proteomes" id="UP000320766">
    <property type="component" value="Unassembled WGS sequence"/>
</dbReference>
<keyword evidence="4 11" id="KW-0227">DNA damage</keyword>
<comment type="function">
    <text evidence="11">A structure-specific endonuclease that resolves Holliday junction (HJ) intermediates during genetic recombination. Cleaves 4-way DNA junctions introducing paired nicks in opposing strands, leaving a 5'-terminal phosphate and a 3'-terminal hydroxyl group that are subsequently ligated to produce recombinant products.</text>
</comment>
<dbReference type="HAMAP" id="MF_01490">
    <property type="entry name" value="HJ_Resolv_Hjc"/>
    <property type="match status" value="1"/>
</dbReference>
<feature type="binding site" evidence="11">
    <location>
        <position position="12"/>
    </location>
    <ligand>
        <name>Mg(2+)</name>
        <dbReference type="ChEBI" id="CHEBI:18420"/>
    </ligand>
</feature>
<dbReference type="GO" id="GO:0006310">
    <property type="term" value="P:DNA recombination"/>
    <property type="evidence" value="ECO:0007669"/>
    <property type="project" value="UniProtKB-UniRule"/>
</dbReference>
<dbReference type="NCBIfam" id="NF040854">
    <property type="entry name" value="Hol_resolv_Hjc"/>
    <property type="match status" value="1"/>
</dbReference>
<keyword evidence="8 11" id="KW-0233">DNA recombination</keyword>
<dbReference type="GO" id="GO:0006281">
    <property type="term" value="P:DNA repair"/>
    <property type="evidence" value="ECO:0007669"/>
    <property type="project" value="UniProtKB-UniRule"/>
</dbReference>
<keyword evidence="9 11" id="KW-0234">DNA repair</keyword>
<evidence type="ECO:0000256" key="5">
    <source>
        <dbReference type="ARBA" id="ARBA00022801"/>
    </source>
</evidence>
<feature type="active site" evidence="11">
    <location>
        <position position="32"/>
    </location>
</feature>
<dbReference type="PANTHER" id="PTHR39651:SF1">
    <property type="entry name" value="HOLLIDAY JUNCTION RESOLVASE HJC"/>
    <property type="match status" value="1"/>
</dbReference>
<dbReference type="GO" id="GO:0000287">
    <property type="term" value="F:magnesium ion binding"/>
    <property type="evidence" value="ECO:0007669"/>
    <property type="project" value="UniProtKB-UniRule"/>
</dbReference>
<dbReference type="InterPro" id="IPR011856">
    <property type="entry name" value="tRNA_endonuc-like_dom_sf"/>
</dbReference>
<evidence type="ECO:0000313" key="13">
    <source>
        <dbReference type="Proteomes" id="UP000320766"/>
    </source>
</evidence>
<dbReference type="Pfam" id="PF01870">
    <property type="entry name" value="Hjc"/>
    <property type="match status" value="1"/>
</dbReference>
<comment type="caution">
    <text evidence="12">The sequence shown here is derived from an EMBL/GenBank/DDBJ whole genome shotgun (WGS) entry which is preliminary data.</text>
</comment>
<protein>
    <recommendedName>
        <fullName evidence="11">Crossover junction endodeoxyribonuclease Hjc</fullName>
        <shortName evidence="11">Hjc</shortName>
        <ecNumber evidence="11">3.1.21.10</ecNumber>
    </recommendedName>
    <alternativeName>
        <fullName evidence="11">Holliday junction resolvase Hjc</fullName>
    </alternativeName>
</protein>
<accession>A0A520KZ19</accession>
<dbReference type="InterPro" id="IPR014428">
    <property type="entry name" value="Hjc_arc"/>
</dbReference>
<reference evidence="12 13" key="1">
    <citation type="journal article" date="2019" name="Nat. Microbiol.">
        <title>Wide diversity of methane and short-chain alkane metabolisms in uncultured archaea.</title>
        <authorList>
            <person name="Borrel G."/>
            <person name="Adam P.S."/>
            <person name="McKay L.J."/>
            <person name="Chen L.X."/>
            <person name="Sierra-Garcia I.N."/>
            <person name="Sieber C.M."/>
            <person name="Letourneur Q."/>
            <person name="Ghozlane A."/>
            <person name="Andersen G.L."/>
            <person name="Li W.J."/>
            <person name="Hallam S.J."/>
            <person name="Muyzer G."/>
            <person name="de Oliveira V.M."/>
            <person name="Inskeep W.P."/>
            <person name="Banfield J.F."/>
            <person name="Gribaldo S."/>
        </authorList>
    </citation>
    <scope>NUCLEOTIDE SEQUENCE [LARGE SCALE GENOMIC DNA]</scope>
    <source>
        <strain evidence="12">NM1b</strain>
    </source>
</reference>
<comment type="similarity">
    <text evidence="11">Belongs to the Holliday junction resolvase Hjc family.</text>
</comment>
<dbReference type="PANTHER" id="PTHR39651">
    <property type="entry name" value="HOLLIDAY JUNCTION RESOLVASE HJC"/>
    <property type="match status" value="1"/>
</dbReference>
<organism evidence="12 13">
    <name type="scientific">Candidatus Methanolliviera hydrocarbonicum</name>
    <dbReference type="NCBI Taxonomy" id="2491085"/>
    <lineage>
        <taxon>Archaea</taxon>
        <taxon>Methanobacteriati</taxon>
        <taxon>Methanobacteriota</taxon>
        <taxon>Candidatus Methanoliparia</taxon>
        <taxon>Candidatus Methanoliparales</taxon>
        <taxon>Candidatus Methanollivieraceae</taxon>
        <taxon>Candidatus Methanolliviera</taxon>
    </lineage>
</organism>
<name>A0A520KZ19_9EURY</name>
<proteinExistence type="inferred from homology"/>
<keyword evidence="6 11" id="KW-0460">Magnesium</keyword>
<evidence type="ECO:0000256" key="3">
    <source>
        <dbReference type="ARBA" id="ARBA00022759"/>
    </source>
</evidence>
<evidence type="ECO:0000256" key="9">
    <source>
        <dbReference type="ARBA" id="ARBA00023204"/>
    </source>
</evidence>
<dbReference type="GO" id="GO:0008821">
    <property type="term" value="F:crossover junction DNA endonuclease activity"/>
    <property type="evidence" value="ECO:0007669"/>
    <property type="project" value="UniProtKB-UniRule"/>
</dbReference>
<evidence type="ECO:0000256" key="6">
    <source>
        <dbReference type="ARBA" id="ARBA00022842"/>
    </source>
</evidence>
<comment type="subunit">
    <text evidence="11">Homodimer.</text>
</comment>
<keyword evidence="1 11" id="KW-0540">Nuclease</keyword>
<dbReference type="SUPFAM" id="SSF52980">
    <property type="entry name" value="Restriction endonuclease-like"/>
    <property type="match status" value="1"/>
</dbReference>
<evidence type="ECO:0000256" key="10">
    <source>
        <dbReference type="ARBA" id="ARBA00029354"/>
    </source>
</evidence>